<dbReference type="GO" id="GO:0045892">
    <property type="term" value="P:negative regulation of DNA-templated transcription"/>
    <property type="evidence" value="ECO:0007669"/>
    <property type="project" value="TreeGrafter"/>
</dbReference>
<dbReference type="AlphaFoldDB" id="A0A1H6Z357"/>
<dbReference type="GO" id="GO:0003700">
    <property type="term" value="F:DNA-binding transcription factor activity"/>
    <property type="evidence" value="ECO:0007669"/>
    <property type="project" value="TreeGrafter"/>
</dbReference>
<evidence type="ECO:0000259" key="4">
    <source>
        <dbReference type="PROSITE" id="PS51078"/>
    </source>
</evidence>
<dbReference type="STRING" id="1043493.SAMN05421637_1945"/>
<dbReference type="PANTHER" id="PTHR30136">
    <property type="entry name" value="HELIX-TURN-HELIX TRANSCRIPTIONAL REGULATOR, ICLR FAMILY"/>
    <property type="match status" value="1"/>
</dbReference>
<dbReference type="Gene3D" id="1.10.10.10">
    <property type="entry name" value="Winged helix-like DNA-binding domain superfamily/Winged helix DNA-binding domain"/>
    <property type="match status" value="1"/>
</dbReference>
<dbReference type="InterPro" id="IPR036390">
    <property type="entry name" value="WH_DNA-bd_sf"/>
</dbReference>
<evidence type="ECO:0000256" key="3">
    <source>
        <dbReference type="ARBA" id="ARBA00023163"/>
    </source>
</evidence>
<proteinExistence type="predicted"/>
<dbReference type="Proteomes" id="UP000183315">
    <property type="component" value="Unassembled WGS sequence"/>
</dbReference>
<keyword evidence="3" id="KW-0804">Transcription</keyword>
<evidence type="ECO:0000256" key="1">
    <source>
        <dbReference type="ARBA" id="ARBA00023015"/>
    </source>
</evidence>
<keyword evidence="1" id="KW-0805">Transcription regulation</keyword>
<name>A0A1H6Z357_9MICO</name>
<dbReference type="Gene3D" id="3.30.450.40">
    <property type="match status" value="1"/>
</dbReference>
<evidence type="ECO:0000256" key="2">
    <source>
        <dbReference type="ARBA" id="ARBA00023125"/>
    </source>
</evidence>
<feature type="domain" description="IclR-ED" evidence="4">
    <location>
        <begin position="72"/>
        <end position="251"/>
    </location>
</feature>
<dbReference type="OrthoDB" id="9807558at2"/>
<dbReference type="InterPro" id="IPR029016">
    <property type="entry name" value="GAF-like_dom_sf"/>
</dbReference>
<dbReference type="InterPro" id="IPR014757">
    <property type="entry name" value="Tscrpt_reg_IclR_C"/>
</dbReference>
<protein>
    <submittedName>
        <fullName evidence="5">Transcriptional regulator, IclR family</fullName>
    </submittedName>
</protein>
<dbReference type="SUPFAM" id="SSF46785">
    <property type="entry name" value="Winged helix' DNA-binding domain"/>
    <property type="match status" value="1"/>
</dbReference>
<keyword evidence="2" id="KW-0238">DNA-binding</keyword>
<dbReference type="InterPro" id="IPR050707">
    <property type="entry name" value="HTH_MetabolicPath_Reg"/>
</dbReference>
<dbReference type="Pfam" id="PF01614">
    <property type="entry name" value="IclR_C"/>
    <property type="match status" value="1"/>
</dbReference>
<dbReference type="SUPFAM" id="SSF55781">
    <property type="entry name" value="GAF domain-like"/>
    <property type="match status" value="1"/>
</dbReference>
<dbReference type="SMART" id="SM00346">
    <property type="entry name" value="HTH_ICLR"/>
    <property type="match status" value="1"/>
</dbReference>
<dbReference type="RefSeq" id="WP_042214319.1">
    <property type="nucleotide sequence ID" value="NZ_BBLU01000006.1"/>
</dbReference>
<dbReference type="GO" id="GO:0003677">
    <property type="term" value="F:DNA binding"/>
    <property type="evidence" value="ECO:0007669"/>
    <property type="project" value="UniProtKB-KW"/>
</dbReference>
<dbReference type="Pfam" id="PF09339">
    <property type="entry name" value="HTH_IclR"/>
    <property type="match status" value="1"/>
</dbReference>
<gene>
    <name evidence="5" type="ORF">SAMN05421637_1945</name>
</gene>
<dbReference type="InterPro" id="IPR005471">
    <property type="entry name" value="Tscrpt_reg_IclR_N"/>
</dbReference>
<dbReference type="eggNOG" id="COG1414">
    <property type="taxonomic scope" value="Bacteria"/>
</dbReference>
<dbReference type="EMBL" id="FNZI01000004">
    <property type="protein sequence ID" value="SEJ47929.1"/>
    <property type="molecule type" value="Genomic_DNA"/>
</dbReference>
<organism evidence="5 6">
    <name type="scientific">Demequina mangrovi</name>
    <dbReference type="NCBI Taxonomy" id="1043493"/>
    <lineage>
        <taxon>Bacteria</taxon>
        <taxon>Bacillati</taxon>
        <taxon>Actinomycetota</taxon>
        <taxon>Actinomycetes</taxon>
        <taxon>Micrococcales</taxon>
        <taxon>Demequinaceae</taxon>
        <taxon>Demequina</taxon>
    </lineage>
</organism>
<sequence length="262" mass="27355">MTTAGAAGGDARDLVDGLAVIRAFDAHAPVLGAADVAARAGVSEDEARRLLAALVAQGYVDFEARAYRLTPLVLELGVGYLASLRLPRVAQPHLEALAYELGESVSAAVLDRASIVYVGRTAAPRLVSTRITFGTRLPAHASAMGRAMLAQLPEEEWDARLEATGLEALTTRTVTAPVALRESLRETLRQGWCEVDGEVEDGLRSIAVPVHGLHGVAAAIGVTTLSGHGDAATLAARLLATAREIEDDLRADDLAARGARGA</sequence>
<accession>A0A1H6Z357</accession>
<dbReference type="InterPro" id="IPR036388">
    <property type="entry name" value="WH-like_DNA-bd_sf"/>
</dbReference>
<evidence type="ECO:0000313" key="5">
    <source>
        <dbReference type="EMBL" id="SEJ47929.1"/>
    </source>
</evidence>
<evidence type="ECO:0000313" key="6">
    <source>
        <dbReference type="Proteomes" id="UP000183315"/>
    </source>
</evidence>
<dbReference type="PANTHER" id="PTHR30136:SF34">
    <property type="entry name" value="TRANSCRIPTIONAL REGULATOR"/>
    <property type="match status" value="1"/>
</dbReference>
<keyword evidence="6" id="KW-1185">Reference proteome</keyword>
<reference evidence="6" key="1">
    <citation type="submission" date="2016-10" db="EMBL/GenBank/DDBJ databases">
        <authorList>
            <person name="Varghese N."/>
        </authorList>
    </citation>
    <scope>NUCLEOTIDE SEQUENCE [LARGE SCALE GENOMIC DNA]</scope>
    <source>
        <strain evidence="6">DSM 24868</strain>
    </source>
</reference>
<dbReference type="PROSITE" id="PS51078">
    <property type="entry name" value="ICLR_ED"/>
    <property type="match status" value="1"/>
</dbReference>